<dbReference type="Gene3D" id="1.10.357.10">
    <property type="entry name" value="Tetracycline Repressor, domain 2"/>
    <property type="match status" value="1"/>
</dbReference>
<keyword evidence="7" id="KW-1185">Reference proteome</keyword>
<reference evidence="6 7" key="1">
    <citation type="submission" date="2024-03" db="EMBL/GenBank/DDBJ databases">
        <title>Actinomycetospora sp. OC33-EN07, a novel actinomycete isolated from wild orchid (Aerides multiflora).</title>
        <authorList>
            <person name="Suriyachadkun C."/>
        </authorList>
    </citation>
    <scope>NUCLEOTIDE SEQUENCE [LARGE SCALE GENOMIC DNA]</scope>
    <source>
        <strain evidence="6 7">OC33-EN07</strain>
    </source>
</reference>
<evidence type="ECO:0000313" key="7">
    <source>
        <dbReference type="Proteomes" id="UP001369736"/>
    </source>
</evidence>
<evidence type="ECO:0000313" key="6">
    <source>
        <dbReference type="EMBL" id="MEJ2864745.1"/>
    </source>
</evidence>
<dbReference type="InterPro" id="IPR036271">
    <property type="entry name" value="Tet_transcr_reg_TetR-rel_C_sf"/>
</dbReference>
<evidence type="ECO:0000259" key="5">
    <source>
        <dbReference type="PROSITE" id="PS50977"/>
    </source>
</evidence>
<dbReference type="Pfam" id="PF00440">
    <property type="entry name" value="TetR_N"/>
    <property type="match status" value="1"/>
</dbReference>
<evidence type="ECO:0000256" key="3">
    <source>
        <dbReference type="ARBA" id="ARBA00023163"/>
    </source>
</evidence>
<dbReference type="Proteomes" id="UP001369736">
    <property type="component" value="Unassembled WGS sequence"/>
</dbReference>
<dbReference type="SUPFAM" id="SSF46689">
    <property type="entry name" value="Homeodomain-like"/>
    <property type="match status" value="1"/>
</dbReference>
<evidence type="ECO:0000256" key="2">
    <source>
        <dbReference type="ARBA" id="ARBA00023125"/>
    </source>
</evidence>
<sequence>MTSLVLPPEPHGRRERRVQELLFDIKDAALDQLAEGGDGLSYRAIAARLGVSRATLRYHFPSRDALIEALVADGVTTLARALRSSLDRTRSAPSERRWRAVAHAYRDWALRHRRHYRLLAGARADPVLAVFAELAGDDAALTVHAGLHAAVVREMDARPDTERFDAEVLDLVRLVDGYTA</sequence>
<dbReference type="InterPro" id="IPR009057">
    <property type="entry name" value="Homeodomain-like_sf"/>
</dbReference>
<dbReference type="PRINTS" id="PR00455">
    <property type="entry name" value="HTHTETR"/>
</dbReference>
<dbReference type="PROSITE" id="PS50977">
    <property type="entry name" value="HTH_TETR_2"/>
    <property type="match status" value="1"/>
</dbReference>
<gene>
    <name evidence="6" type="ORF">WCD58_26550</name>
</gene>
<dbReference type="RefSeq" id="WP_337706111.1">
    <property type="nucleotide sequence ID" value="NZ_JBBEGM010000013.1"/>
</dbReference>
<dbReference type="PANTHER" id="PTHR30055:SF234">
    <property type="entry name" value="HTH-TYPE TRANSCRIPTIONAL REGULATOR BETI"/>
    <property type="match status" value="1"/>
</dbReference>
<dbReference type="EMBL" id="JBBEGM010000013">
    <property type="protein sequence ID" value="MEJ2864745.1"/>
    <property type="molecule type" value="Genomic_DNA"/>
</dbReference>
<comment type="caution">
    <text evidence="6">The sequence shown here is derived from an EMBL/GenBank/DDBJ whole genome shotgun (WGS) entry which is preliminary data.</text>
</comment>
<evidence type="ECO:0000256" key="4">
    <source>
        <dbReference type="PROSITE-ProRule" id="PRU00335"/>
    </source>
</evidence>
<proteinExistence type="predicted"/>
<accession>A0ABU8MBL0</accession>
<name>A0ABU8MBL0_9PSEU</name>
<dbReference type="InterPro" id="IPR050109">
    <property type="entry name" value="HTH-type_TetR-like_transc_reg"/>
</dbReference>
<dbReference type="Pfam" id="PF13305">
    <property type="entry name" value="TetR_C_33"/>
    <property type="match status" value="1"/>
</dbReference>
<dbReference type="InterPro" id="IPR001647">
    <property type="entry name" value="HTH_TetR"/>
</dbReference>
<feature type="DNA-binding region" description="H-T-H motif" evidence="4">
    <location>
        <begin position="41"/>
        <end position="60"/>
    </location>
</feature>
<organism evidence="6 7">
    <name type="scientific">Actinomycetospora flava</name>
    <dbReference type="NCBI Taxonomy" id="3129232"/>
    <lineage>
        <taxon>Bacteria</taxon>
        <taxon>Bacillati</taxon>
        <taxon>Actinomycetota</taxon>
        <taxon>Actinomycetes</taxon>
        <taxon>Pseudonocardiales</taxon>
        <taxon>Pseudonocardiaceae</taxon>
        <taxon>Actinomycetospora</taxon>
    </lineage>
</organism>
<keyword evidence="2 4" id="KW-0238">DNA-binding</keyword>
<keyword evidence="3" id="KW-0804">Transcription</keyword>
<dbReference type="PANTHER" id="PTHR30055">
    <property type="entry name" value="HTH-TYPE TRANSCRIPTIONAL REGULATOR RUTR"/>
    <property type="match status" value="1"/>
</dbReference>
<protein>
    <submittedName>
        <fullName evidence="6">TetR/AcrR family transcriptional regulator</fullName>
    </submittedName>
</protein>
<keyword evidence="1" id="KW-0805">Transcription regulation</keyword>
<dbReference type="SUPFAM" id="SSF48498">
    <property type="entry name" value="Tetracyclin repressor-like, C-terminal domain"/>
    <property type="match status" value="1"/>
</dbReference>
<dbReference type="InterPro" id="IPR025996">
    <property type="entry name" value="MT1864/Rv1816-like_C"/>
</dbReference>
<feature type="domain" description="HTH tetR-type" evidence="5">
    <location>
        <begin position="19"/>
        <end position="78"/>
    </location>
</feature>
<evidence type="ECO:0000256" key="1">
    <source>
        <dbReference type="ARBA" id="ARBA00023015"/>
    </source>
</evidence>